<dbReference type="NCBIfam" id="TIGR00280">
    <property type="entry name" value="eL43_euk_arch"/>
    <property type="match status" value="1"/>
</dbReference>
<evidence type="ECO:0000313" key="8">
    <source>
        <dbReference type="Proteomes" id="UP000279271"/>
    </source>
</evidence>
<proteinExistence type="inferred from homology"/>
<dbReference type="EMBL" id="QOKY01000130">
    <property type="protein sequence ID" value="RMZ57125.1"/>
    <property type="molecule type" value="Genomic_DNA"/>
</dbReference>
<dbReference type="STRING" id="3075.A0A087SN70"/>
<comment type="similarity">
    <text evidence="1">Belongs to the eukaryotic ribosomal protein eL43 family.</text>
</comment>
<dbReference type="InterPro" id="IPR050522">
    <property type="entry name" value="Ribosomal_protein_eL43"/>
</dbReference>
<dbReference type="GO" id="GO:0003735">
    <property type="term" value="F:structural constituent of ribosome"/>
    <property type="evidence" value="ECO:0007669"/>
    <property type="project" value="InterPro"/>
</dbReference>
<dbReference type="Proteomes" id="UP000028924">
    <property type="component" value="Unassembled WGS sequence"/>
</dbReference>
<dbReference type="Pfam" id="PF01780">
    <property type="entry name" value="Ribosomal_L37ae"/>
    <property type="match status" value="1"/>
</dbReference>
<dbReference type="NCBIfam" id="NF003058">
    <property type="entry name" value="PRK03976.1"/>
    <property type="match status" value="1"/>
</dbReference>
<gene>
    <name evidence="6" type="ORF">APUTEX25_002357</name>
    <name evidence="5" type="ORF">F751_4444</name>
</gene>
<dbReference type="eggNOG" id="KOG0402">
    <property type="taxonomic scope" value="Eukaryota"/>
</dbReference>
<reference evidence="6" key="3">
    <citation type="submission" date="2018-10" db="EMBL/GenBank/DDBJ databases">
        <authorList>
            <person name="Hovde B."/>
            <person name="Zhang X."/>
        </authorList>
    </citation>
    <scope>NUCLEOTIDE SEQUENCE [LARGE SCALE GENOMIC DNA]</scope>
    <source>
        <strain evidence="6">UTEX 25</strain>
    </source>
</reference>
<dbReference type="FunFam" id="2.20.25.30:FF:000002">
    <property type="entry name" value="60S ribosomal protein L37a"/>
    <property type="match status" value="1"/>
</dbReference>
<dbReference type="InterPro" id="IPR002674">
    <property type="entry name" value="Ribosomal_eL43"/>
</dbReference>
<dbReference type="EMBL" id="KL662144">
    <property type="protein sequence ID" value="KFM27174.1"/>
    <property type="molecule type" value="Genomic_DNA"/>
</dbReference>
<dbReference type="InterPro" id="IPR011332">
    <property type="entry name" value="Ribosomal_zn-bd"/>
</dbReference>
<protein>
    <submittedName>
        <fullName evidence="5">60S ribosomal protein L37a</fullName>
    </submittedName>
</protein>
<accession>A0A087SN70</accession>
<dbReference type="HAMAP" id="MF_00327">
    <property type="entry name" value="Ribosomal_eL43"/>
    <property type="match status" value="1"/>
</dbReference>
<sequence length="92" mass="10289">MAKRTKKVGIVGKYGTRYGASLRKQIKKIEVSQHSKYFCSFCGKFSVKRVAVGIWECKACKQVQAGGAYVLNTAASVTVRSTIRRLREQTEI</sequence>
<dbReference type="KEGG" id="apro:F751_4444"/>
<keyword evidence="2" id="KW-0862">Zinc</keyword>
<dbReference type="Gene3D" id="2.20.25.30">
    <property type="match status" value="1"/>
</dbReference>
<name>A0A087SN70_AUXPR</name>
<dbReference type="AlphaFoldDB" id="A0A087SN70"/>
<organism evidence="5 7">
    <name type="scientific">Auxenochlorella protothecoides</name>
    <name type="common">Green microalga</name>
    <name type="synonym">Chlorella protothecoides</name>
    <dbReference type="NCBI Taxonomy" id="3075"/>
    <lineage>
        <taxon>Eukaryota</taxon>
        <taxon>Viridiplantae</taxon>
        <taxon>Chlorophyta</taxon>
        <taxon>core chlorophytes</taxon>
        <taxon>Trebouxiophyceae</taxon>
        <taxon>Chlorellales</taxon>
        <taxon>Chlorellaceae</taxon>
        <taxon>Auxenochlorella</taxon>
    </lineage>
</organism>
<reference evidence="6" key="4">
    <citation type="submission" date="2018-11" db="EMBL/GenBank/DDBJ databases">
        <title>Characterization of plant carbon substrate utilization by Auxenochlorella protothecoides.</title>
        <authorList>
            <person name="Vogler B.W."/>
            <person name="Starkenburg S.R."/>
            <person name="Sudasinghe N."/>
            <person name="Schambach J.Y."/>
            <person name="Rollin J.A."/>
            <person name="Pattathil S."/>
            <person name="Barry A.N."/>
        </authorList>
    </citation>
    <scope>NUCLEOTIDE SEQUENCE [LARGE SCALE GENOMIC DNA]</scope>
    <source>
        <strain evidence="6">UTEX 25</strain>
    </source>
</reference>
<evidence type="ECO:0000313" key="6">
    <source>
        <dbReference type="EMBL" id="RMZ57125.1"/>
    </source>
</evidence>
<dbReference type="GO" id="GO:1990904">
    <property type="term" value="C:ribonucleoprotein complex"/>
    <property type="evidence" value="ECO:0007669"/>
    <property type="project" value="UniProtKB-KW"/>
</dbReference>
<dbReference type="Proteomes" id="UP000279271">
    <property type="component" value="Unassembled WGS sequence"/>
</dbReference>
<reference evidence="8" key="2">
    <citation type="journal article" date="2018" name="Algal Res.">
        <title>Characterization of plant carbon substrate utilization by Auxenochlorella protothecoides.</title>
        <authorList>
            <person name="Vogler B.W."/>
            <person name="Starkenburg S.R."/>
            <person name="Sudasinghe N."/>
            <person name="Schambach J.Y."/>
            <person name="Rollin J.A."/>
            <person name="Pattathil S."/>
            <person name="Barry A.N."/>
        </authorList>
    </citation>
    <scope>NUCLEOTIDE SEQUENCE [LARGE SCALE GENOMIC DNA]</scope>
    <source>
        <strain evidence="8">UTEX 25</strain>
    </source>
</reference>
<evidence type="ECO:0000256" key="4">
    <source>
        <dbReference type="ARBA" id="ARBA00023274"/>
    </source>
</evidence>
<dbReference type="GO" id="GO:0005840">
    <property type="term" value="C:ribosome"/>
    <property type="evidence" value="ECO:0007669"/>
    <property type="project" value="UniProtKB-KW"/>
</dbReference>
<keyword evidence="7" id="KW-1185">Reference proteome</keyword>
<dbReference type="PANTHER" id="PTHR48129:SF1">
    <property type="entry name" value="LARGE RIBOSOMAL SUBUNIT PROTEIN EL43"/>
    <property type="match status" value="1"/>
</dbReference>
<evidence type="ECO:0000313" key="7">
    <source>
        <dbReference type="Proteomes" id="UP000028924"/>
    </source>
</evidence>
<evidence type="ECO:0000313" key="5">
    <source>
        <dbReference type="EMBL" id="KFM27174.1"/>
    </source>
</evidence>
<keyword evidence="4" id="KW-0687">Ribonucleoprotein</keyword>
<evidence type="ECO:0000256" key="3">
    <source>
        <dbReference type="ARBA" id="ARBA00022980"/>
    </source>
</evidence>
<evidence type="ECO:0000256" key="1">
    <source>
        <dbReference type="ARBA" id="ARBA00008672"/>
    </source>
</evidence>
<dbReference type="GO" id="GO:0006412">
    <property type="term" value="P:translation"/>
    <property type="evidence" value="ECO:0007669"/>
    <property type="project" value="InterPro"/>
</dbReference>
<dbReference type="SUPFAM" id="SSF57829">
    <property type="entry name" value="Zn-binding ribosomal proteins"/>
    <property type="match status" value="1"/>
</dbReference>
<dbReference type="PANTHER" id="PTHR48129">
    <property type="entry name" value="60S RIBOSOMAL PROTEIN L37A"/>
    <property type="match status" value="1"/>
</dbReference>
<evidence type="ECO:0000256" key="2">
    <source>
        <dbReference type="ARBA" id="ARBA00022833"/>
    </source>
</evidence>
<dbReference type="OrthoDB" id="564175at2759"/>
<dbReference type="InterPro" id="IPR011331">
    <property type="entry name" value="Ribosomal_eL37/eL43"/>
</dbReference>
<dbReference type="GeneID" id="23615835"/>
<reference evidence="5 7" key="1">
    <citation type="journal article" date="2014" name="BMC Genomics">
        <title>Oil accumulation mechanisms of the oleaginous microalga Chlorella protothecoides revealed through its genome, transcriptomes, and proteomes.</title>
        <authorList>
            <person name="Gao C."/>
            <person name="Wang Y."/>
            <person name="Shen Y."/>
            <person name="Yan D."/>
            <person name="He X."/>
            <person name="Dai J."/>
            <person name="Wu Q."/>
        </authorList>
    </citation>
    <scope>NUCLEOTIDE SEQUENCE [LARGE SCALE GENOMIC DNA]</scope>
    <source>
        <strain evidence="5 7">0710</strain>
    </source>
</reference>
<dbReference type="RefSeq" id="XP_011400141.1">
    <property type="nucleotide sequence ID" value="XM_011401839.1"/>
</dbReference>
<keyword evidence="3 5" id="KW-0689">Ribosomal protein</keyword>